<organism evidence="1 2">
    <name type="scientific">Streptomyces cuspidosporus</name>
    <dbReference type="NCBI Taxonomy" id="66882"/>
    <lineage>
        <taxon>Bacteria</taxon>
        <taxon>Bacillati</taxon>
        <taxon>Actinomycetota</taxon>
        <taxon>Actinomycetes</taxon>
        <taxon>Kitasatosporales</taxon>
        <taxon>Streptomycetaceae</taxon>
        <taxon>Streptomyces</taxon>
    </lineage>
</organism>
<keyword evidence="2" id="KW-1185">Reference proteome</keyword>
<reference evidence="2" key="1">
    <citation type="journal article" date="2019" name="Int. J. Syst. Evol. Microbiol.">
        <title>The Global Catalogue of Microorganisms (GCM) 10K type strain sequencing project: providing services to taxonomists for standard genome sequencing and annotation.</title>
        <authorList>
            <consortium name="The Broad Institute Genomics Platform"/>
            <consortium name="The Broad Institute Genome Sequencing Center for Infectious Disease"/>
            <person name="Wu L."/>
            <person name="Ma J."/>
        </authorList>
    </citation>
    <scope>NUCLEOTIDE SEQUENCE [LARGE SCALE GENOMIC DNA]</scope>
    <source>
        <strain evidence="2">JCM 4316</strain>
    </source>
</reference>
<comment type="caution">
    <text evidence="1">The sequence shown here is derived from an EMBL/GenBank/DDBJ whole genome shotgun (WGS) entry which is preliminary data.</text>
</comment>
<proteinExistence type="predicted"/>
<protein>
    <submittedName>
        <fullName evidence="1">Uncharacterized protein</fullName>
    </submittedName>
</protein>
<dbReference type="Proteomes" id="UP001500253">
    <property type="component" value="Unassembled WGS sequence"/>
</dbReference>
<gene>
    <name evidence="1" type="ORF">GCM10010246_44620</name>
</gene>
<evidence type="ECO:0000313" key="1">
    <source>
        <dbReference type="EMBL" id="GAA2351403.1"/>
    </source>
</evidence>
<evidence type="ECO:0000313" key="2">
    <source>
        <dbReference type="Proteomes" id="UP001500253"/>
    </source>
</evidence>
<dbReference type="EMBL" id="BAAASD010000018">
    <property type="protein sequence ID" value="GAA2351403.1"/>
    <property type="molecule type" value="Genomic_DNA"/>
</dbReference>
<name>A0ABP5TJ42_9ACTN</name>
<sequence length="48" mass="5002">MHAMRWDNLTDGDGAAAPALFAADAVTTRTFGMSILAPTTHHSSTLDG</sequence>
<accession>A0ABP5TJ42</accession>